<feature type="signal peptide" evidence="1">
    <location>
        <begin position="1"/>
        <end position="27"/>
    </location>
</feature>
<protein>
    <submittedName>
        <fullName evidence="2">Carboxypeptidase-like protein</fullName>
    </submittedName>
</protein>
<keyword evidence="2" id="KW-0645">Protease</keyword>
<dbReference type="Gene3D" id="2.60.40.1120">
    <property type="entry name" value="Carboxypeptidase-like, regulatory domain"/>
    <property type="match status" value="1"/>
</dbReference>
<dbReference type="RefSeq" id="WP_121068098.1">
    <property type="nucleotide sequence ID" value="NZ_RBIQ01000009.1"/>
</dbReference>
<reference evidence="2 3" key="1">
    <citation type="submission" date="2018-10" db="EMBL/GenBank/DDBJ databases">
        <title>Genomic Encyclopedia of Archaeal and Bacterial Type Strains, Phase II (KMG-II): from individual species to whole genera.</title>
        <authorList>
            <person name="Goeker M."/>
        </authorList>
    </citation>
    <scope>NUCLEOTIDE SEQUENCE [LARGE SCALE GENOMIC DNA]</scope>
    <source>
        <strain evidence="2 3">DSM 25230</strain>
    </source>
</reference>
<dbReference type="EMBL" id="RBIQ01000009">
    <property type="protein sequence ID" value="RKR12225.1"/>
    <property type="molecule type" value="Genomic_DNA"/>
</dbReference>
<dbReference type="Proteomes" id="UP000269412">
    <property type="component" value="Unassembled WGS sequence"/>
</dbReference>
<evidence type="ECO:0000313" key="3">
    <source>
        <dbReference type="Proteomes" id="UP000269412"/>
    </source>
</evidence>
<dbReference type="GO" id="GO:0004180">
    <property type="term" value="F:carboxypeptidase activity"/>
    <property type="evidence" value="ECO:0007669"/>
    <property type="project" value="UniProtKB-KW"/>
</dbReference>
<evidence type="ECO:0000313" key="2">
    <source>
        <dbReference type="EMBL" id="RKR12225.1"/>
    </source>
</evidence>
<sequence length="433" mass="50163">MAANKKVFLFLFTTFILLSFNSTIAFAFQEPENNYAEYKGEVLDKSSKKPLIFATLAIEKSNISTVTNTEGEFSLKIPNSTESKNVIVSFLGYKTKIIPLSEFKKNKTKIYLTVSVTELTEVNLSIPKNAEALVRETLKSKGENYFDDPTLMTAFYRETIKKRRKNVSLSEAVVNIYKTPYTSYRNDAVQLYKARKSTDYNKLDTVALKLQGGPFNALYIDIIKYPEYIFSEESLDHYTFSFDSSTRVNDKLIYVINFKQKPHVYSPLYKGKLFIDIENKILTNATYKLNVTNKEAASRMFVRRKPKNANVWPTEVAYRVDYREKDGKWYYGYSNVFLEFKIDWDKRLFNSVYSMTCEMAVTDWEKSTKELLPKPKERIKSSIILSDAAVGFSDPDFWGEYNIIEPEKSIESAIRKIKRQLKRINTNEGTSKP</sequence>
<name>A0A495E5K0_9FLAO</name>
<evidence type="ECO:0000256" key="1">
    <source>
        <dbReference type="SAM" id="SignalP"/>
    </source>
</evidence>
<keyword evidence="3" id="KW-1185">Reference proteome</keyword>
<dbReference type="Pfam" id="PF13715">
    <property type="entry name" value="CarbopepD_reg_2"/>
    <property type="match status" value="1"/>
</dbReference>
<dbReference type="InterPro" id="IPR008969">
    <property type="entry name" value="CarboxyPept-like_regulatory"/>
</dbReference>
<dbReference type="OrthoDB" id="1413766at2"/>
<gene>
    <name evidence="2" type="ORF">CLV91_2351</name>
</gene>
<dbReference type="SUPFAM" id="SSF49464">
    <property type="entry name" value="Carboxypeptidase regulatory domain-like"/>
    <property type="match status" value="1"/>
</dbReference>
<feature type="chain" id="PRO_5019798222" evidence="1">
    <location>
        <begin position="28"/>
        <end position="433"/>
    </location>
</feature>
<keyword evidence="2" id="KW-0121">Carboxypeptidase</keyword>
<keyword evidence="2" id="KW-0378">Hydrolase</keyword>
<accession>A0A495E5K0</accession>
<dbReference type="AlphaFoldDB" id="A0A495E5K0"/>
<comment type="caution">
    <text evidence="2">The sequence shown here is derived from an EMBL/GenBank/DDBJ whole genome shotgun (WGS) entry which is preliminary data.</text>
</comment>
<keyword evidence="1" id="KW-0732">Signal</keyword>
<organism evidence="2 3">
    <name type="scientific">Maribacter vaceletii</name>
    <dbReference type="NCBI Taxonomy" id="1206816"/>
    <lineage>
        <taxon>Bacteria</taxon>
        <taxon>Pseudomonadati</taxon>
        <taxon>Bacteroidota</taxon>
        <taxon>Flavobacteriia</taxon>
        <taxon>Flavobacteriales</taxon>
        <taxon>Flavobacteriaceae</taxon>
        <taxon>Maribacter</taxon>
    </lineage>
</organism>
<proteinExistence type="predicted"/>